<dbReference type="AlphaFoldDB" id="A0A2P4YRT9"/>
<accession>A0A2P4YRT9</accession>
<keyword evidence="2" id="KW-1185">Reference proteome</keyword>
<organism evidence="1 2">
    <name type="scientific">Phytophthora palmivora</name>
    <dbReference type="NCBI Taxonomy" id="4796"/>
    <lineage>
        <taxon>Eukaryota</taxon>
        <taxon>Sar</taxon>
        <taxon>Stramenopiles</taxon>
        <taxon>Oomycota</taxon>
        <taxon>Peronosporomycetes</taxon>
        <taxon>Peronosporales</taxon>
        <taxon>Peronosporaceae</taxon>
        <taxon>Phytophthora</taxon>
    </lineage>
</organism>
<proteinExistence type="predicted"/>
<evidence type="ECO:0000313" key="2">
    <source>
        <dbReference type="Proteomes" id="UP000237271"/>
    </source>
</evidence>
<dbReference type="OrthoDB" id="146335at2759"/>
<dbReference type="Proteomes" id="UP000237271">
    <property type="component" value="Unassembled WGS sequence"/>
</dbReference>
<name>A0A2P4YRT9_9STRA</name>
<dbReference type="EMBL" id="NCKW01000432">
    <property type="protein sequence ID" value="POM80496.1"/>
    <property type="molecule type" value="Genomic_DNA"/>
</dbReference>
<evidence type="ECO:0000313" key="1">
    <source>
        <dbReference type="EMBL" id="POM80496.1"/>
    </source>
</evidence>
<comment type="caution">
    <text evidence="1">The sequence shown here is derived from an EMBL/GenBank/DDBJ whole genome shotgun (WGS) entry which is preliminary data.</text>
</comment>
<gene>
    <name evidence="1" type="ORF">PHPALM_1666</name>
</gene>
<reference evidence="1 2" key="1">
    <citation type="journal article" date="2017" name="Genome Biol. Evol.">
        <title>Phytophthora megakarya and P. palmivora, closely related causal agents of cacao black pod rot, underwent increases in genome sizes and gene numbers by different mechanisms.</title>
        <authorList>
            <person name="Ali S.S."/>
            <person name="Shao J."/>
            <person name="Lary D.J."/>
            <person name="Kronmiller B."/>
            <person name="Shen D."/>
            <person name="Strem M.D."/>
            <person name="Amoako-Attah I."/>
            <person name="Akrofi A.Y."/>
            <person name="Begoude B.A."/>
            <person name="Ten Hoopen G.M."/>
            <person name="Coulibaly K."/>
            <person name="Kebe B.I."/>
            <person name="Melnick R.L."/>
            <person name="Guiltinan M.J."/>
            <person name="Tyler B.M."/>
            <person name="Meinhardt L.W."/>
            <person name="Bailey B.A."/>
        </authorList>
    </citation>
    <scope>NUCLEOTIDE SEQUENCE [LARGE SCALE GENOMIC DNA]</scope>
    <source>
        <strain evidence="2">sbr112.9</strain>
    </source>
</reference>
<sequence>MDRAQDKKRSTLTRMEEEAETCLAFCKLVLLDTKKLPLNLISSVESSKLKHRIIGIFADLGSFLGSSACIYADSEVTYCGEVVLRNRKITGVLLHTAPELPTNGGGTPIFREVT</sequence>
<protein>
    <submittedName>
        <fullName evidence="1">Pol protein</fullName>
    </submittedName>
</protein>